<dbReference type="EMBL" id="CABFNQ020000659">
    <property type="protein sequence ID" value="CAH0021652.1"/>
    <property type="molecule type" value="Genomic_DNA"/>
</dbReference>
<dbReference type="SUPFAM" id="SSF48403">
    <property type="entry name" value="Ankyrin repeat"/>
    <property type="match status" value="1"/>
</dbReference>
<feature type="compositionally biased region" description="Basic and acidic residues" evidence="2">
    <location>
        <begin position="222"/>
        <end position="237"/>
    </location>
</feature>
<dbReference type="PROSITE" id="PS50297">
    <property type="entry name" value="ANK_REP_REGION"/>
    <property type="match status" value="2"/>
</dbReference>
<keyword evidence="1" id="KW-0040">ANK repeat</keyword>
<dbReference type="Proteomes" id="UP000696573">
    <property type="component" value="Unassembled WGS sequence"/>
</dbReference>
<dbReference type="InterPro" id="IPR002110">
    <property type="entry name" value="Ankyrin_rpt"/>
</dbReference>
<gene>
    <name evidence="3" type="ORF">CRHIZ90672A_00010331</name>
</gene>
<evidence type="ECO:0000256" key="2">
    <source>
        <dbReference type="SAM" id="MobiDB-lite"/>
    </source>
</evidence>
<feature type="compositionally biased region" description="Basic and acidic residues" evidence="2">
    <location>
        <begin position="499"/>
        <end position="516"/>
    </location>
</feature>
<feature type="repeat" description="ANK" evidence="1">
    <location>
        <begin position="722"/>
        <end position="754"/>
    </location>
</feature>
<evidence type="ECO:0000313" key="3">
    <source>
        <dbReference type="EMBL" id="CAH0021652.1"/>
    </source>
</evidence>
<evidence type="ECO:0000256" key="1">
    <source>
        <dbReference type="PROSITE-ProRule" id="PRU00023"/>
    </source>
</evidence>
<evidence type="ECO:0000313" key="4">
    <source>
        <dbReference type="Proteomes" id="UP000696573"/>
    </source>
</evidence>
<feature type="repeat" description="ANK" evidence="1">
    <location>
        <begin position="756"/>
        <end position="788"/>
    </location>
</feature>
<keyword evidence="4" id="KW-1185">Reference proteome</keyword>
<comment type="caution">
    <text evidence="3">The sequence shown here is derived from an EMBL/GenBank/DDBJ whole genome shotgun (WGS) entry which is preliminary data.</text>
</comment>
<reference evidence="3" key="1">
    <citation type="submission" date="2021-10" db="EMBL/GenBank/DDBJ databases">
        <authorList>
            <person name="Piombo E."/>
        </authorList>
    </citation>
    <scope>NUCLEOTIDE SEQUENCE</scope>
</reference>
<dbReference type="AlphaFoldDB" id="A0A9N9YLQ6"/>
<dbReference type="Pfam" id="PF12796">
    <property type="entry name" value="Ank_2"/>
    <property type="match status" value="1"/>
</dbReference>
<evidence type="ECO:0008006" key="5">
    <source>
        <dbReference type="Google" id="ProtNLM"/>
    </source>
</evidence>
<dbReference type="OrthoDB" id="5152377at2759"/>
<name>A0A9N9YLQ6_9HYPO</name>
<feature type="region of interest" description="Disordered" evidence="2">
    <location>
        <begin position="484"/>
        <end position="520"/>
    </location>
</feature>
<dbReference type="PANTHER" id="PTHR35391:SF7">
    <property type="entry name" value="C2H2-TYPE DOMAIN-CONTAINING PROTEIN"/>
    <property type="match status" value="1"/>
</dbReference>
<dbReference type="PROSITE" id="PS50088">
    <property type="entry name" value="ANK_REPEAT"/>
    <property type="match status" value="2"/>
</dbReference>
<feature type="region of interest" description="Disordered" evidence="2">
    <location>
        <begin position="219"/>
        <end position="266"/>
    </location>
</feature>
<dbReference type="PANTHER" id="PTHR35391">
    <property type="entry name" value="C2H2-TYPE DOMAIN-CONTAINING PROTEIN-RELATED"/>
    <property type="match status" value="1"/>
</dbReference>
<proteinExistence type="predicted"/>
<feature type="compositionally biased region" description="Polar residues" evidence="2">
    <location>
        <begin position="486"/>
        <end position="498"/>
    </location>
</feature>
<organism evidence="3 4">
    <name type="scientific">Clonostachys rhizophaga</name>
    <dbReference type="NCBI Taxonomy" id="160324"/>
    <lineage>
        <taxon>Eukaryota</taxon>
        <taxon>Fungi</taxon>
        <taxon>Dikarya</taxon>
        <taxon>Ascomycota</taxon>
        <taxon>Pezizomycotina</taxon>
        <taxon>Sordariomycetes</taxon>
        <taxon>Hypocreomycetidae</taxon>
        <taxon>Hypocreales</taxon>
        <taxon>Bionectriaceae</taxon>
        <taxon>Clonostachys</taxon>
    </lineage>
</organism>
<accession>A0A9N9YLQ6</accession>
<dbReference type="Gene3D" id="1.25.40.20">
    <property type="entry name" value="Ankyrin repeat-containing domain"/>
    <property type="match status" value="1"/>
</dbReference>
<sequence>MTFPDDPTHTIREMAHECVQRFESIEANCDESILSREISPEVYLPGDEIEPTFTFSSTREEFDLWIYDTAVLSPKPWSLDFKTEGSEVYLQLMLDSLRRMTKSLASIDDRFTIPLAALTPNSIEKFEYVTRWVHEAIDMLRRVADSLRKLRERNVQQRSMARFANFTNEDFVFRDNITHLIRGRFPAAGARLHTLLGESIAIRRRRLLDKRLHTSKIRTRRATRDGPLVEEHDDRMLPDAPLDASLSTQNRAADHSEGSGNSVPKFSLPGHQDERFVFTTVHLSKDDCFKYPPTPVMAEGETCIQCPFCSDELELGSDTSKAWEDHMHKDLTPYLCLLPECAAGLTFFETRTEWKAHMSTRHYSDWMLKVVPKWYCSLDHDLLQTFQTEGEWRDHMKDTSSHYLKRRPPTEAQLDHLANEFDEIAPSREFLCPLCRRIPNNTEEFSGKDSTSSSMTNSLLLDHIAGHLESLSLKALPPFSDPSLGLSCNDQQSSNPRQPSEKKATDIETPTDEVKRLSPSHEPQVIRDFIRSCEAIDEVTSSPLTKCECCGQDALEGAIPISRARHIITYDEMDFFTESDAETNSLRNCPCCGQDANKGVLTSGPIKMFSKVPKIPVSIGFGQGYWLGCNRSKVPGWFHIWASWRMRGDSYPRMDPILICLTHPCFPVMCPKHPLPKVHDSTNVSTNRELDILLLRASQACHREAVKYFIIEGANVNTVDHLGMSPLSWAAVLGDGIVVQSLLENKADIEQRDKAFDRTPLSLAALNDHQAVVQRLLNAGANVHSCDSSNRTPLFWAVSRGHEWIAKTLLAFGARYQDSGPFFPMSYSGHITDDSLPHPAMMDRLWLSIRERDKAAVVIFLDQHHQHIHKRHFYSGKTILDLTIQKMDWEAVKMLLQYDAERLQHR</sequence>
<protein>
    <recommendedName>
        <fullName evidence="5">C2H2-type domain-containing protein</fullName>
    </recommendedName>
</protein>
<dbReference type="InterPro" id="IPR036770">
    <property type="entry name" value="Ankyrin_rpt-contain_sf"/>
</dbReference>
<dbReference type="SMART" id="SM00248">
    <property type="entry name" value="ANK"/>
    <property type="match status" value="5"/>
</dbReference>